<evidence type="ECO:0000313" key="1">
    <source>
        <dbReference type="EMBL" id="CAL1677906.1"/>
    </source>
</evidence>
<evidence type="ECO:0000313" key="2">
    <source>
        <dbReference type="Proteomes" id="UP001497644"/>
    </source>
</evidence>
<organism evidence="1 2">
    <name type="scientific">Lasius platythorax</name>
    <dbReference type="NCBI Taxonomy" id="488582"/>
    <lineage>
        <taxon>Eukaryota</taxon>
        <taxon>Metazoa</taxon>
        <taxon>Ecdysozoa</taxon>
        <taxon>Arthropoda</taxon>
        <taxon>Hexapoda</taxon>
        <taxon>Insecta</taxon>
        <taxon>Pterygota</taxon>
        <taxon>Neoptera</taxon>
        <taxon>Endopterygota</taxon>
        <taxon>Hymenoptera</taxon>
        <taxon>Apocrita</taxon>
        <taxon>Aculeata</taxon>
        <taxon>Formicoidea</taxon>
        <taxon>Formicidae</taxon>
        <taxon>Formicinae</taxon>
        <taxon>Lasius</taxon>
        <taxon>Lasius</taxon>
    </lineage>
</organism>
<dbReference type="AlphaFoldDB" id="A0AAV2NEU7"/>
<keyword evidence="2" id="KW-1185">Reference proteome</keyword>
<dbReference type="EMBL" id="OZ034836">
    <property type="protein sequence ID" value="CAL1677906.1"/>
    <property type="molecule type" value="Genomic_DNA"/>
</dbReference>
<reference evidence="1" key="1">
    <citation type="submission" date="2024-04" db="EMBL/GenBank/DDBJ databases">
        <authorList>
            <consortium name="Molecular Ecology Group"/>
        </authorList>
    </citation>
    <scope>NUCLEOTIDE SEQUENCE</scope>
</reference>
<name>A0AAV2NEU7_9HYME</name>
<accession>A0AAV2NEU7</accession>
<proteinExistence type="predicted"/>
<gene>
    <name evidence="1" type="ORF">LPLAT_LOCUS3843</name>
</gene>
<sequence length="71" mass="7888">MPINTNQQPLECCSTTMHTRPIERNFGLCLRPLRGPALFSRGNTVDSEDRQMIDGIGKAPIVTVPHRSGVR</sequence>
<protein>
    <submittedName>
        <fullName evidence="1">Uncharacterized protein</fullName>
    </submittedName>
</protein>
<dbReference type="Proteomes" id="UP001497644">
    <property type="component" value="Chromosome 13"/>
</dbReference>